<accession>A0ABD1ZCG3</accession>
<keyword evidence="2" id="KW-1185">Reference proteome</keyword>
<protein>
    <submittedName>
        <fullName evidence="1">Uncharacterized protein</fullName>
    </submittedName>
</protein>
<dbReference type="AlphaFoldDB" id="A0ABD1ZCG3"/>
<gene>
    <name evidence="1" type="ORF">R1flu_012985</name>
</gene>
<comment type="caution">
    <text evidence="1">The sequence shown here is derived from an EMBL/GenBank/DDBJ whole genome shotgun (WGS) entry which is preliminary data.</text>
</comment>
<evidence type="ECO:0000313" key="1">
    <source>
        <dbReference type="EMBL" id="KAL2645398.1"/>
    </source>
</evidence>
<sequence length="66" mass="7599">MQQEMTGWHVGPLRHKSSSGRISLFHRLRIVDYSLLIYSSPLPLCPPIVDLLPYLAPPRRKSESRT</sequence>
<proteinExistence type="predicted"/>
<evidence type="ECO:0000313" key="2">
    <source>
        <dbReference type="Proteomes" id="UP001605036"/>
    </source>
</evidence>
<dbReference type="EMBL" id="JBHFFA010000002">
    <property type="protein sequence ID" value="KAL2645398.1"/>
    <property type="molecule type" value="Genomic_DNA"/>
</dbReference>
<dbReference type="Proteomes" id="UP001605036">
    <property type="component" value="Unassembled WGS sequence"/>
</dbReference>
<reference evidence="1 2" key="1">
    <citation type="submission" date="2024-09" db="EMBL/GenBank/DDBJ databases">
        <title>Chromosome-scale assembly of Riccia fluitans.</title>
        <authorList>
            <person name="Paukszto L."/>
            <person name="Sawicki J."/>
            <person name="Karawczyk K."/>
            <person name="Piernik-Szablinska J."/>
            <person name="Szczecinska M."/>
            <person name="Mazdziarz M."/>
        </authorList>
    </citation>
    <scope>NUCLEOTIDE SEQUENCE [LARGE SCALE GENOMIC DNA]</scope>
    <source>
        <strain evidence="1">Rf_01</strain>
        <tissue evidence="1">Aerial parts of the thallus</tissue>
    </source>
</reference>
<organism evidence="1 2">
    <name type="scientific">Riccia fluitans</name>
    <dbReference type="NCBI Taxonomy" id="41844"/>
    <lineage>
        <taxon>Eukaryota</taxon>
        <taxon>Viridiplantae</taxon>
        <taxon>Streptophyta</taxon>
        <taxon>Embryophyta</taxon>
        <taxon>Marchantiophyta</taxon>
        <taxon>Marchantiopsida</taxon>
        <taxon>Marchantiidae</taxon>
        <taxon>Marchantiales</taxon>
        <taxon>Ricciaceae</taxon>
        <taxon>Riccia</taxon>
    </lineage>
</organism>
<name>A0ABD1ZCG3_9MARC</name>